<dbReference type="Proteomes" id="UP000230768">
    <property type="component" value="Unassembled WGS sequence"/>
</dbReference>
<reference evidence="5 6" key="1">
    <citation type="submission" date="2017-11" db="EMBL/GenBank/DDBJ databases">
        <title>Draft genome sequence of Bacillus pumilus 51_5il from lake Gorkoye (Russia: Novosibirsk region).</title>
        <authorList>
            <person name="Shipova A.A."/>
            <person name="Rozanov A.S."/>
            <person name="Bryanskaya A.V."/>
            <person name="Peltek S.E."/>
        </authorList>
    </citation>
    <scope>NUCLEOTIDE SEQUENCE [LARGE SCALE GENOMIC DNA]</scope>
    <source>
        <strain evidence="5 6">51_5il</strain>
    </source>
</reference>
<keyword evidence="2" id="KW-0238">DNA-binding</keyword>
<dbReference type="PROSITE" id="PS50937">
    <property type="entry name" value="HTH_MERR_2"/>
    <property type="match status" value="1"/>
</dbReference>
<evidence type="ECO:0000259" key="4">
    <source>
        <dbReference type="PROSITE" id="PS50937"/>
    </source>
</evidence>
<dbReference type="EMBL" id="PEKP01000026">
    <property type="protein sequence ID" value="PIK25807.1"/>
    <property type="molecule type" value="Genomic_DNA"/>
</dbReference>
<evidence type="ECO:0000256" key="1">
    <source>
        <dbReference type="ARBA" id="ARBA00023015"/>
    </source>
</evidence>
<dbReference type="SMART" id="SM00422">
    <property type="entry name" value="HTH_MERR"/>
    <property type="match status" value="1"/>
</dbReference>
<comment type="caution">
    <text evidence="5">The sequence shown here is derived from an EMBL/GenBank/DDBJ whole genome shotgun (WGS) entry which is preliminary data.</text>
</comment>
<organism evidence="5 6">
    <name type="scientific">Bacillus pumilus</name>
    <name type="common">Bacillus mesentericus</name>
    <dbReference type="NCBI Taxonomy" id="1408"/>
    <lineage>
        <taxon>Bacteria</taxon>
        <taxon>Bacillati</taxon>
        <taxon>Bacillota</taxon>
        <taxon>Bacilli</taxon>
        <taxon>Bacillales</taxon>
        <taxon>Bacillaceae</taxon>
        <taxon>Bacillus</taxon>
    </lineage>
</organism>
<dbReference type="GO" id="GO:0003700">
    <property type="term" value="F:DNA-binding transcription factor activity"/>
    <property type="evidence" value="ECO:0007669"/>
    <property type="project" value="InterPro"/>
</dbReference>
<evidence type="ECO:0000313" key="5">
    <source>
        <dbReference type="EMBL" id="PIK25807.1"/>
    </source>
</evidence>
<dbReference type="RefSeq" id="WP_099728378.1">
    <property type="nucleotide sequence ID" value="NZ_JAEKDO010000001.1"/>
</dbReference>
<dbReference type="SUPFAM" id="SSF46955">
    <property type="entry name" value="Putative DNA-binding domain"/>
    <property type="match status" value="1"/>
</dbReference>
<protein>
    <submittedName>
        <fullName evidence="5">Transcriptional regulator</fullName>
    </submittedName>
</protein>
<dbReference type="Pfam" id="PF13411">
    <property type="entry name" value="MerR_1"/>
    <property type="match status" value="1"/>
</dbReference>
<gene>
    <name evidence="5" type="ORF">CTV99_15880</name>
</gene>
<dbReference type="InterPro" id="IPR000551">
    <property type="entry name" value="MerR-type_HTH_dom"/>
</dbReference>
<dbReference type="Gene3D" id="1.10.1660.10">
    <property type="match status" value="1"/>
</dbReference>
<name>A0A2G8IQP0_BACPU</name>
<dbReference type="PANTHER" id="PTHR30204">
    <property type="entry name" value="REDOX-CYCLING DRUG-SENSING TRANSCRIPTIONAL ACTIVATOR SOXR"/>
    <property type="match status" value="1"/>
</dbReference>
<evidence type="ECO:0000256" key="3">
    <source>
        <dbReference type="ARBA" id="ARBA00023163"/>
    </source>
</evidence>
<sequence>MELMTRGELSKRTGISAAAIRYYEENDILPVPIRHSNGYRLYTEDVLLKIEFIKGAKSLGYSLKEIKGIMGMLSDEVNPVTLREIVHHKLEEIEEKIKSLRFMQDLLSNLLKTSDKDIHEYLELFHVTKQDVKGEERK</sequence>
<keyword evidence="3" id="KW-0804">Transcription</keyword>
<dbReference type="PANTHER" id="PTHR30204:SF94">
    <property type="entry name" value="HEAVY METAL-DEPENDENT TRANSCRIPTIONAL REGULATOR HI_0293-RELATED"/>
    <property type="match status" value="1"/>
</dbReference>
<dbReference type="PROSITE" id="PS00552">
    <property type="entry name" value="HTH_MERR_1"/>
    <property type="match status" value="1"/>
</dbReference>
<keyword evidence="1" id="KW-0805">Transcription regulation</keyword>
<evidence type="ECO:0000256" key="2">
    <source>
        <dbReference type="ARBA" id="ARBA00023125"/>
    </source>
</evidence>
<dbReference type="InterPro" id="IPR009061">
    <property type="entry name" value="DNA-bd_dom_put_sf"/>
</dbReference>
<evidence type="ECO:0000313" key="6">
    <source>
        <dbReference type="Proteomes" id="UP000230768"/>
    </source>
</evidence>
<feature type="domain" description="HTH merR-type" evidence="4">
    <location>
        <begin position="3"/>
        <end position="72"/>
    </location>
</feature>
<dbReference type="InterPro" id="IPR047057">
    <property type="entry name" value="MerR_fam"/>
</dbReference>
<dbReference type="AlphaFoldDB" id="A0A2G8IQP0"/>
<proteinExistence type="predicted"/>
<dbReference type="GO" id="GO:0003677">
    <property type="term" value="F:DNA binding"/>
    <property type="evidence" value="ECO:0007669"/>
    <property type="project" value="UniProtKB-KW"/>
</dbReference>
<dbReference type="PRINTS" id="PR00040">
    <property type="entry name" value="HTHMERR"/>
</dbReference>
<accession>A0A2G8IQP0</accession>